<sequence>MKPVIDCIYTDGACLGNPGPGGWGAVLYFQDGSVYEIGGAERETTNNRMELQAAIASLQLFRDSGQTKPIQLYSDSQYLIKGLTQWLKGWKKKGWKTSTGKAVLNQDLWQLLDQLNNSLVTWKHVPAHQGIAGNERCDAIARHFAQGQQPNLKKTLEFPLTANSDTVAEVKQTIQSETPEPIASKTLANPMEELEERSLEDSRLIQGDRMTGLNHLIESLRIADEIAQKGYLISSSELAELMNVNASAVTSRGSHWSWRNWVVSRVRREGNQILWQLERAEG</sequence>
<dbReference type="PANTHER" id="PTHR10642:SF26">
    <property type="entry name" value="RIBONUCLEASE H1"/>
    <property type="match status" value="1"/>
</dbReference>
<evidence type="ECO:0000259" key="11">
    <source>
        <dbReference type="PROSITE" id="PS50879"/>
    </source>
</evidence>
<dbReference type="InterPro" id="IPR002156">
    <property type="entry name" value="RNaseH_domain"/>
</dbReference>
<dbReference type="EC" id="3.1.26.4" evidence="4 10"/>
<keyword evidence="13" id="KW-1185">Reference proteome</keyword>
<feature type="binding site" evidence="10">
    <location>
        <position position="75"/>
    </location>
    <ligand>
        <name>Mg(2+)</name>
        <dbReference type="ChEBI" id="CHEBI:18420"/>
        <label>1</label>
    </ligand>
</feature>
<dbReference type="CDD" id="cd09278">
    <property type="entry name" value="RNase_HI_prokaryote_like"/>
    <property type="match status" value="1"/>
</dbReference>
<dbReference type="PATRIC" id="fig|13035.3.peg.3112"/>
<keyword evidence="7 10" id="KW-0255">Endonuclease</keyword>
<dbReference type="GO" id="GO:0000287">
    <property type="term" value="F:magnesium ion binding"/>
    <property type="evidence" value="ECO:0007669"/>
    <property type="project" value="UniProtKB-UniRule"/>
</dbReference>
<name>K9YXS8_DACS8</name>
<comment type="subcellular location">
    <subcellularLocation>
        <location evidence="10">Cytoplasm</location>
    </subcellularLocation>
</comment>
<gene>
    <name evidence="10" type="primary">rnhA</name>
    <name evidence="12" type="ORF">Dacsa_2727</name>
</gene>
<dbReference type="InterPro" id="IPR036397">
    <property type="entry name" value="RNaseH_sf"/>
</dbReference>
<dbReference type="AlphaFoldDB" id="K9YXS8"/>
<dbReference type="STRING" id="13035.Dacsa_2727"/>
<protein>
    <recommendedName>
        <fullName evidence="4 10">Ribonuclease H</fullName>
        <shortName evidence="10">RNase H</shortName>
        <ecNumber evidence="4 10">3.1.26.4</ecNumber>
    </recommendedName>
</protein>
<evidence type="ECO:0000256" key="7">
    <source>
        <dbReference type="ARBA" id="ARBA00022759"/>
    </source>
</evidence>
<feature type="binding site" evidence="10">
    <location>
        <position position="11"/>
    </location>
    <ligand>
        <name>Mg(2+)</name>
        <dbReference type="ChEBI" id="CHEBI:18420"/>
        <label>1</label>
    </ligand>
</feature>
<comment type="cofactor">
    <cofactor evidence="10">
        <name>Mg(2+)</name>
        <dbReference type="ChEBI" id="CHEBI:18420"/>
    </cofactor>
    <text evidence="10">Binds 1 Mg(2+) ion per subunit. May bind a second metal ion at a regulatory site, or after substrate binding.</text>
</comment>
<accession>K9YXS8</accession>
<evidence type="ECO:0000256" key="9">
    <source>
        <dbReference type="ARBA" id="ARBA00022842"/>
    </source>
</evidence>
<proteinExistence type="inferred from homology"/>
<feature type="binding site" evidence="10">
    <location>
        <position position="50"/>
    </location>
    <ligand>
        <name>Mg(2+)</name>
        <dbReference type="ChEBI" id="CHEBI:18420"/>
        <label>1</label>
    </ligand>
</feature>
<dbReference type="Proteomes" id="UP000010482">
    <property type="component" value="Chromosome"/>
</dbReference>
<dbReference type="GO" id="GO:0004523">
    <property type="term" value="F:RNA-DNA hybrid ribonuclease activity"/>
    <property type="evidence" value="ECO:0007669"/>
    <property type="project" value="UniProtKB-UniRule"/>
</dbReference>
<dbReference type="OrthoDB" id="7845843at2"/>
<evidence type="ECO:0000256" key="8">
    <source>
        <dbReference type="ARBA" id="ARBA00022801"/>
    </source>
</evidence>
<dbReference type="GO" id="GO:0005737">
    <property type="term" value="C:cytoplasm"/>
    <property type="evidence" value="ECO:0007669"/>
    <property type="project" value="UniProtKB-SubCell"/>
</dbReference>
<evidence type="ECO:0000256" key="3">
    <source>
        <dbReference type="ARBA" id="ARBA00011245"/>
    </source>
</evidence>
<evidence type="ECO:0000313" key="12">
    <source>
        <dbReference type="EMBL" id="AFZ51302.1"/>
    </source>
</evidence>
<evidence type="ECO:0000256" key="4">
    <source>
        <dbReference type="ARBA" id="ARBA00012180"/>
    </source>
</evidence>
<dbReference type="Gene3D" id="3.30.420.10">
    <property type="entry name" value="Ribonuclease H-like superfamily/Ribonuclease H"/>
    <property type="match status" value="1"/>
</dbReference>
<dbReference type="HAMAP" id="MF_00042">
    <property type="entry name" value="RNase_H"/>
    <property type="match status" value="1"/>
</dbReference>
<evidence type="ECO:0000313" key="13">
    <source>
        <dbReference type="Proteomes" id="UP000010482"/>
    </source>
</evidence>
<dbReference type="RefSeq" id="WP_015230291.1">
    <property type="nucleotide sequence ID" value="NC_019780.1"/>
</dbReference>
<dbReference type="InterPro" id="IPR022892">
    <property type="entry name" value="RNaseHI"/>
</dbReference>
<comment type="similarity">
    <text evidence="2 10">Belongs to the RNase H family.</text>
</comment>
<dbReference type="InterPro" id="IPR050092">
    <property type="entry name" value="RNase_H"/>
</dbReference>
<evidence type="ECO:0000256" key="10">
    <source>
        <dbReference type="HAMAP-Rule" id="MF_00042"/>
    </source>
</evidence>
<dbReference type="HOGENOM" id="CLU_1033342_0_0_3"/>
<dbReference type="KEGG" id="dsl:Dacsa_2727"/>
<organism evidence="12 13">
    <name type="scientific">Dactylococcopsis salina (strain PCC 8305)</name>
    <name type="common">Myxobactron salinum</name>
    <dbReference type="NCBI Taxonomy" id="13035"/>
    <lineage>
        <taxon>Bacteria</taxon>
        <taxon>Bacillati</taxon>
        <taxon>Cyanobacteriota</taxon>
        <taxon>Cyanophyceae</taxon>
        <taxon>Nodosilineales</taxon>
        <taxon>Cymatolegaceae</taxon>
        <taxon>Dactylococcopsis</taxon>
    </lineage>
</organism>
<dbReference type="InterPro" id="IPR012337">
    <property type="entry name" value="RNaseH-like_sf"/>
</dbReference>
<evidence type="ECO:0000256" key="6">
    <source>
        <dbReference type="ARBA" id="ARBA00022723"/>
    </source>
</evidence>
<keyword evidence="8 10" id="KW-0378">Hydrolase</keyword>
<keyword evidence="6 10" id="KW-0479">Metal-binding</keyword>
<dbReference type="GO" id="GO:0003676">
    <property type="term" value="F:nucleic acid binding"/>
    <property type="evidence" value="ECO:0007669"/>
    <property type="project" value="InterPro"/>
</dbReference>
<feature type="binding site" evidence="10">
    <location>
        <position position="11"/>
    </location>
    <ligand>
        <name>Mg(2+)</name>
        <dbReference type="ChEBI" id="CHEBI:18420"/>
        <label>2</label>
    </ligand>
</feature>
<dbReference type="eggNOG" id="COG0328">
    <property type="taxonomic scope" value="Bacteria"/>
</dbReference>
<dbReference type="PROSITE" id="PS50879">
    <property type="entry name" value="RNASE_H_1"/>
    <property type="match status" value="1"/>
</dbReference>
<keyword evidence="10" id="KW-0963">Cytoplasm</keyword>
<dbReference type="NCBIfam" id="NF001236">
    <property type="entry name" value="PRK00203.1"/>
    <property type="match status" value="1"/>
</dbReference>
<keyword evidence="9 10" id="KW-0460">Magnesium</keyword>
<feature type="binding site" evidence="10">
    <location>
        <position position="138"/>
    </location>
    <ligand>
        <name>Mg(2+)</name>
        <dbReference type="ChEBI" id="CHEBI:18420"/>
        <label>2</label>
    </ligand>
</feature>
<dbReference type="PANTHER" id="PTHR10642">
    <property type="entry name" value="RIBONUCLEASE H1"/>
    <property type="match status" value="1"/>
</dbReference>
<evidence type="ECO:0000256" key="2">
    <source>
        <dbReference type="ARBA" id="ARBA00005300"/>
    </source>
</evidence>
<dbReference type="EMBL" id="CP003944">
    <property type="protein sequence ID" value="AFZ51302.1"/>
    <property type="molecule type" value="Genomic_DNA"/>
</dbReference>
<dbReference type="GO" id="GO:0043137">
    <property type="term" value="P:DNA replication, removal of RNA primer"/>
    <property type="evidence" value="ECO:0007669"/>
    <property type="project" value="TreeGrafter"/>
</dbReference>
<evidence type="ECO:0000256" key="5">
    <source>
        <dbReference type="ARBA" id="ARBA00022722"/>
    </source>
</evidence>
<comment type="subunit">
    <text evidence="3 10">Monomer.</text>
</comment>
<feature type="domain" description="RNase H type-1" evidence="11">
    <location>
        <begin position="2"/>
        <end position="146"/>
    </location>
</feature>
<dbReference type="Pfam" id="PF00075">
    <property type="entry name" value="RNase_H"/>
    <property type="match status" value="1"/>
</dbReference>
<reference evidence="12" key="1">
    <citation type="submission" date="2012-04" db="EMBL/GenBank/DDBJ databases">
        <title>Finished genome of Dactylococcopsis salina PCC 8305.</title>
        <authorList>
            <consortium name="US DOE Joint Genome Institute"/>
            <person name="Gugger M."/>
            <person name="Coursin T."/>
            <person name="Rippka R."/>
            <person name="Tandeau De Marsac N."/>
            <person name="Huntemann M."/>
            <person name="Wei C.-L."/>
            <person name="Han J."/>
            <person name="Detter J.C."/>
            <person name="Han C."/>
            <person name="Tapia R."/>
            <person name="Daligault H."/>
            <person name="Chen A."/>
            <person name="Krypides N."/>
            <person name="Mavromatis K."/>
            <person name="Markowitz V."/>
            <person name="Szeto E."/>
            <person name="Ivanova N."/>
            <person name="Ovchinnikova G."/>
            <person name="Pagani I."/>
            <person name="Pati A."/>
            <person name="Goodwin L."/>
            <person name="Peters L."/>
            <person name="Pitluck S."/>
            <person name="Woyke T."/>
            <person name="Kerfeld C."/>
        </authorList>
    </citation>
    <scope>NUCLEOTIDE SEQUENCE [LARGE SCALE GENOMIC DNA]</scope>
    <source>
        <strain evidence="12">PCC 8305</strain>
    </source>
</reference>
<dbReference type="SUPFAM" id="SSF53098">
    <property type="entry name" value="Ribonuclease H-like"/>
    <property type="match status" value="1"/>
</dbReference>
<keyword evidence="5 10" id="KW-0540">Nuclease</keyword>
<comment type="function">
    <text evidence="10">Endonuclease that specifically degrades the RNA of RNA-DNA hybrids.</text>
</comment>
<evidence type="ECO:0000256" key="1">
    <source>
        <dbReference type="ARBA" id="ARBA00000077"/>
    </source>
</evidence>
<comment type="catalytic activity">
    <reaction evidence="1 10">
        <text>Endonucleolytic cleavage to 5'-phosphomonoester.</text>
        <dbReference type="EC" id="3.1.26.4"/>
    </reaction>
</comment>